<protein>
    <submittedName>
        <fullName evidence="2">Uncharacterized protein</fullName>
    </submittedName>
</protein>
<keyword evidence="1" id="KW-0472">Membrane</keyword>
<reference evidence="2" key="1">
    <citation type="journal article" date="2014" name="Front. Microbiol.">
        <title>High frequency of phylogenetically diverse reductive dehalogenase-homologous genes in deep subseafloor sedimentary metagenomes.</title>
        <authorList>
            <person name="Kawai M."/>
            <person name="Futagami T."/>
            <person name="Toyoda A."/>
            <person name="Takaki Y."/>
            <person name="Nishi S."/>
            <person name="Hori S."/>
            <person name="Arai W."/>
            <person name="Tsubouchi T."/>
            <person name="Morono Y."/>
            <person name="Uchiyama I."/>
            <person name="Ito T."/>
            <person name="Fujiyama A."/>
            <person name="Inagaki F."/>
            <person name="Takami H."/>
        </authorList>
    </citation>
    <scope>NUCLEOTIDE SEQUENCE</scope>
    <source>
        <strain evidence="2">Expedition CK06-06</strain>
    </source>
</reference>
<keyword evidence="1" id="KW-1133">Transmembrane helix</keyword>
<sequence>MIFEAISDPAVMREGNWWLNMVGFGKGGESENSGLGALLAAAGIAIGFILTKSDTVLFIPIAVALGLLAADFIQIFNILRLSSPVLATLVMTPIIISYVFIVVEFARGKD</sequence>
<feature type="transmembrane region" description="Helical" evidence="1">
    <location>
        <begin position="33"/>
        <end position="50"/>
    </location>
</feature>
<dbReference type="EMBL" id="BART01013591">
    <property type="protein sequence ID" value="GAG78840.1"/>
    <property type="molecule type" value="Genomic_DNA"/>
</dbReference>
<evidence type="ECO:0000256" key="1">
    <source>
        <dbReference type="SAM" id="Phobius"/>
    </source>
</evidence>
<evidence type="ECO:0000313" key="2">
    <source>
        <dbReference type="EMBL" id="GAG78840.1"/>
    </source>
</evidence>
<feature type="transmembrane region" description="Helical" evidence="1">
    <location>
        <begin position="85"/>
        <end position="106"/>
    </location>
</feature>
<proteinExistence type="predicted"/>
<feature type="transmembrane region" description="Helical" evidence="1">
    <location>
        <begin position="57"/>
        <end position="79"/>
    </location>
</feature>
<dbReference type="AlphaFoldDB" id="X1A918"/>
<organism evidence="2">
    <name type="scientific">marine sediment metagenome</name>
    <dbReference type="NCBI Taxonomy" id="412755"/>
    <lineage>
        <taxon>unclassified sequences</taxon>
        <taxon>metagenomes</taxon>
        <taxon>ecological metagenomes</taxon>
    </lineage>
</organism>
<gene>
    <name evidence="2" type="ORF">S01H4_27692</name>
</gene>
<keyword evidence="1" id="KW-0812">Transmembrane</keyword>
<accession>X1A918</accession>
<name>X1A918_9ZZZZ</name>
<comment type="caution">
    <text evidence="2">The sequence shown here is derived from an EMBL/GenBank/DDBJ whole genome shotgun (WGS) entry which is preliminary data.</text>
</comment>